<organism evidence="4 5">
    <name type="scientific">Sphingomonas oleivorans</name>
    <dbReference type="NCBI Taxonomy" id="1735121"/>
    <lineage>
        <taxon>Bacteria</taxon>
        <taxon>Pseudomonadati</taxon>
        <taxon>Pseudomonadota</taxon>
        <taxon>Alphaproteobacteria</taxon>
        <taxon>Sphingomonadales</taxon>
        <taxon>Sphingomonadaceae</taxon>
        <taxon>Sphingomonas</taxon>
    </lineage>
</organism>
<protein>
    <submittedName>
        <fullName evidence="4">ABC transporter substrate-binding protein</fullName>
    </submittedName>
</protein>
<evidence type="ECO:0000256" key="2">
    <source>
        <dbReference type="ARBA" id="ARBA00005695"/>
    </source>
</evidence>
<dbReference type="PROSITE" id="PS51257">
    <property type="entry name" value="PROKAR_LIPOPROTEIN"/>
    <property type="match status" value="1"/>
</dbReference>
<proteinExistence type="inferred from homology"/>
<gene>
    <name evidence="4" type="ORF">CLG96_01720</name>
</gene>
<feature type="domain" description="Solute-binding protein family 5" evidence="3">
    <location>
        <begin position="68"/>
        <end position="171"/>
    </location>
</feature>
<dbReference type="RefSeq" id="WP_107966123.1">
    <property type="nucleotide sequence ID" value="NZ_NWBU01000004.1"/>
</dbReference>
<dbReference type="Proteomes" id="UP000244162">
    <property type="component" value="Unassembled WGS sequence"/>
</dbReference>
<accession>A0A2T5G158</accession>
<dbReference type="Gene3D" id="3.40.190.10">
    <property type="entry name" value="Periplasmic binding protein-like II"/>
    <property type="match status" value="1"/>
</dbReference>
<dbReference type="AlphaFoldDB" id="A0A2T5G158"/>
<name>A0A2T5G158_9SPHN</name>
<dbReference type="GO" id="GO:0015833">
    <property type="term" value="P:peptide transport"/>
    <property type="evidence" value="ECO:0007669"/>
    <property type="project" value="TreeGrafter"/>
</dbReference>
<comment type="caution">
    <text evidence="4">The sequence shown here is derived from an EMBL/GenBank/DDBJ whole genome shotgun (WGS) entry which is preliminary data.</text>
</comment>
<dbReference type="InterPro" id="IPR039424">
    <property type="entry name" value="SBP_5"/>
</dbReference>
<dbReference type="SUPFAM" id="SSF53850">
    <property type="entry name" value="Periplasmic binding protein-like II"/>
    <property type="match status" value="1"/>
</dbReference>
<keyword evidence="5" id="KW-1185">Reference proteome</keyword>
<dbReference type="GO" id="GO:1904680">
    <property type="term" value="F:peptide transmembrane transporter activity"/>
    <property type="evidence" value="ECO:0007669"/>
    <property type="project" value="TreeGrafter"/>
</dbReference>
<evidence type="ECO:0000256" key="1">
    <source>
        <dbReference type="ARBA" id="ARBA00004418"/>
    </source>
</evidence>
<dbReference type="OrthoDB" id="9803988at2"/>
<evidence type="ECO:0000313" key="5">
    <source>
        <dbReference type="Proteomes" id="UP000244162"/>
    </source>
</evidence>
<dbReference type="Gene3D" id="3.10.105.10">
    <property type="entry name" value="Dipeptide-binding Protein, Domain 3"/>
    <property type="match status" value="1"/>
</dbReference>
<comment type="similarity">
    <text evidence="2">Belongs to the bacterial solute-binding protein 5 family.</text>
</comment>
<evidence type="ECO:0000313" key="4">
    <source>
        <dbReference type="EMBL" id="PTQ12886.1"/>
    </source>
</evidence>
<dbReference type="PANTHER" id="PTHR30290">
    <property type="entry name" value="PERIPLASMIC BINDING COMPONENT OF ABC TRANSPORTER"/>
    <property type="match status" value="1"/>
</dbReference>
<sequence length="463" mass="49118">MNLRPILLAALVTLTACDAPPQNGPILASVIGGPPELVDPSHKPLPPPSALLLMATAQGLVRFDGAGQIEPGLAMRWAVSDDGLYYTFRLADGTGLTAEDVARRLRAAIGPTSRNPLKPLLDAIEEIVAVTPEVIEIRLRAPRPNLLELLAQPELALIGEDGGTGPFHVTERPGDALILRPVTLGEDVPDGKRHPPLALRGERAGLAVARFTSGQAMLVTGGSFADLPVARAVSLPQGVLRFDPVGGLFGFAIVEPRGFLAESANRRALSLAIDRGRIVGLIGAPNLYPTDRIVATRSAGAPRREDAAAIVALWRTGGGDMPRLRIAMPRGPGADMLFRLVAADWAAIGVQARRVELNESADLRLIDAIAPTDDNNWHLRRFACGASPLCSPEADAALAAAGEAATPETRAIRLATAEAYLESVMPFIAIAQPVRWSLVQPLLNGWLENKRGIHPLNHLRTGP</sequence>
<dbReference type="InterPro" id="IPR000914">
    <property type="entry name" value="SBP_5_dom"/>
</dbReference>
<reference evidence="4 5" key="1">
    <citation type="submission" date="2017-09" db="EMBL/GenBank/DDBJ databases">
        <title>Sphingomonas panjinensis sp.nov., isolated from oil-contaminated soil.</title>
        <authorList>
            <person name="Wang L."/>
            <person name="Chen L."/>
        </authorList>
    </citation>
    <scope>NUCLEOTIDE SEQUENCE [LARGE SCALE GENOMIC DNA]</scope>
    <source>
        <strain evidence="4 5">FW-11</strain>
    </source>
</reference>
<comment type="subcellular location">
    <subcellularLocation>
        <location evidence="1">Periplasm</location>
    </subcellularLocation>
</comment>
<evidence type="ECO:0000259" key="3">
    <source>
        <dbReference type="Pfam" id="PF00496"/>
    </source>
</evidence>
<dbReference type="EMBL" id="NWBU01000004">
    <property type="protein sequence ID" value="PTQ12886.1"/>
    <property type="molecule type" value="Genomic_DNA"/>
</dbReference>
<dbReference type="Pfam" id="PF00496">
    <property type="entry name" value="SBP_bac_5"/>
    <property type="match status" value="1"/>
</dbReference>